<gene>
    <name evidence="2" type="ORF">QBC46DRAFT_317311</name>
</gene>
<evidence type="ECO:0000313" key="2">
    <source>
        <dbReference type="EMBL" id="KAK3938718.1"/>
    </source>
</evidence>
<feature type="compositionally biased region" description="Low complexity" evidence="1">
    <location>
        <begin position="710"/>
        <end position="737"/>
    </location>
</feature>
<evidence type="ECO:0000256" key="1">
    <source>
        <dbReference type="SAM" id="MobiDB-lite"/>
    </source>
</evidence>
<protein>
    <recommendedName>
        <fullName evidence="4">Histidine kinase group protein</fullName>
    </recommendedName>
</protein>
<organism evidence="2 3">
    <name type="scientific">Diplogelasinospora grovesii</name>
    <dbReference type="NCBI Taxonomy" id="303347"/>
    <lineage>
        <taxon>Eukaryota</taxon>
        <taxon>Fungi</taxon>
        <taxon>Dikarya</taxon>
        <taxon>Ascomycota</taxon>
        <taxon>Pezizomycotina</taxon>
        <taxon>Sordariomycetes</taxon>
        <taxon>Sordariomycetidae</taxon>
        <taxon>Sordariales</taxon>
        <taxon>Diplogelasinosporaceae</taxon>
        <taxon>Diplogelasinospora</taxon>
    </lineage>
</organism>
<evidence type="ECO:0000313" key="3">
    <source>
        <dbReference type="Proteomes" id="UP001303473"/>
    </source>
</evidence>
<keyword evidence="3" id="KW-1185">Reference proteome</keyword>
<dbReference type="AlphaFoldDB" id="A0AAN6S3J9"/>
<feature type="region of interest" description="Disordered" evidence="1">
    <location>
        <begin position="689"/>
        <end position="759"/>
    </location>
</feature>
<evidence type="ECO:0008006" key="4">
    <source>
        <dbReference type="Google" id="ProtNLM"/>
    </source>
</evidence>
<name>A0AAN6S3J9_9PEZI</name>
<feature type="region of interest" description="Disordered" evidence="1">
    <location>
        <begin position="440"/>
        <end position="462"/>
    </location>
</feature>
<accession>A0AAN6S3J9</accession>
<proteinExistence type="predicted"/>
<dbReference type="Proteomes" id="UP001303473">
    <property type="component" value="Unassembled WGS sequence"/>
</dbReference>
<feature type="region of interest" description="Disordered" evidence="1">
    <location>
        <begin position="1"/>
        <end position="40"/>
    </location>
</feature>
<feature type="region of interest" description="Disordered" evidence="1">
    <location>
        <begin position="369"/>
        <end position="388"/>
    </location>
</feature>
<dbReference type="EMBL" id="MU853824">
    <property type="protein sequence ID" value="KAK3938718.1"/>
    <property type="molecule type" value="Genomic_DNA"/>
</dbReference>
<sequence length="759" mass="82807">MPRKKKSSSKETPEDANGSASPATPSLPSPTIPPTPSGANVVKTKALVPQPPPPALIICRNKHWRYISSFHGPWLQLPPEILETLAHTNYNTPRPRPIDPAVFFDLVKIRRLVDDATELAVRAASGVGSAQPNGASATHHAAALGLGFGFGAGGQAKLSRERKYRMREQAAQKLSRAYHLDEIASSVATMQSASPLEEVASLVLQRNAQDPDAKYVHFFHEKIPSRQLAECTSLTALNEIIADRPAEGEPLRTRAAVRIFKGDFEGAAADLTSALQVHRFHRPPHTAPKQPQAEQVQAYENVQHRTGRRQEDIVLKEDDQPSSLETQLLFQRAGAYLSIACRHVNAAFVGTPLATPSCETCAARGAADRGTEEAETHSHGEQDAQKVNEARKLVRHNAKRALRDYMAFLSHFEYSPNLPIEIAEDFTRRVNHAANGIRMPRSQYTYHPPPRSESPVDADGNPSQQHRIYALSDLFASAPPSDLPPYPSTEVVAPARQPTLSAITLDQITTTETITYHPLLSDALHGLLLCHSLIQTSAKELLRHAYMVARLARLADGYPVFQASRSPARADWMEVLRLGENWIQLAGSWESLCAPAPLPLFQQPQFGGSARQQQQQAVFDALGDDRVTDETTLRMAIQARQSRAERDYQLDNAQQHLRRWATDDGKEYPISTERATAVARWVVEAPANAGLRSGPTADGAARKRKKKPTTTKTASSPRVAAAAAAGGSGSVRSPGGSKTDLGQMTTGEGDITAVRCSLK</sequence>
<feature type="compositionally biased region" description="Pro residues" evidence="1">
    <location>
        <begin position="25"/>
        <end position="36"/>
    </location>
</feature>
<reference evidence="3" key="1">
    <citation type="journal article" date="2023" name="Mol. Phylogenet. Evol.">
        <title>Genome-scale phylogeny and comparative genomics of the fungal order Sordariales.</title>
        <authorList>
            <person name="Hensen N."/>
            <person name="Bonometti L."/>
            <person name="Westerberg I."/>
            <person name="Brannstrom I.O."/>
            <person name="Guillou S."/>
            <person name="Cros-Aarteil S."/>
            <person name="Calhoun S."/>
            <person name="Haridas S."/>
            <person name="Kuo A."/>
            <person name="Mondo S."/>
            <person name="Pangilinan J."/>
            <person name="Riley R."/>
            <person name="LaButti K."/>
            <person name="Andreopoulos B."/>
            <person name="Lipzen A."/>
            <person name="Chen C."/>
            <person name="Yan M."/>
            <person name="Daum C."/>
            <person name="Ng V."/>
            <person name="Clum A."/>
            <person name="Steindorff A."/>
            <person name="Ohm R.A."/>
            <person name="Martin F."/>
            <person name="Silar P."/>
            <person name="Natvig D.O."/>
            <person name="Lalanne C."/>
            <person name="Gautier V."/>
            <person name="Ament-Velasquez S.L."/>
            <person name="Kruys A."/>
            <person name="Hutchinson M.I."/>
            <person name="Powell A.J."/>
            <person name="Barry K."/>
            <person name="Miller A.N."/>
            <person name="Grigoriev I.V."/>
            <person name="Debuchy R."/>
            <person name="Gladieux P."/>
            <person name="Hiltunen Thoren M."/>
            <person name="Johannesson H."/>
        </authorList>
    </citation>
    <scope>NUCLEOTIDE SEQUENCE [LARGE SCALE GENOMIC DNA]</scope>
    <source>
        <strain evidence="3">CBS 340.73</strain>
    </source>
</reference>
<comment type="caution">
    <text evidence="2">The sequence shown here is derived from an EMBL/GenBank/DDBJ whole genome shotgun (WGS) entry which is preliminary data.</text>
</comment>